<dbReference type="Proteomes" id="UP000774283">
    <property type="component" value="Unassembled WGS sequence"/>
</dbReference>
<keyword evidence="2" id="KW-1185">Reference proteome</keyword>
<accession>A0A9X5FD29</accession>
<dbReference type="AlphaFoldDB" id="A0A9X5FD29"/>
<protein>
    <submittedName>
        <fullName evidence="1">Uncharacterized protein</fullName>
    </submittedName>
</protein>
<sequence length="499" mass="53592">MTLRENTRRRLPGQPQVQGLDSWAFGQPELSHIDRSQGVFDNGGWVLAPAPANERAWKLKGQAEGYVPAHVLVWFAVAAPDEASARQALDNGLRAQFRPGEPGSRVAEVTTDIYTPKADVGWRLAPADDSPGVEFVTLNVGEHSQLMRVNDHLRVAVAEWNGEPVMGIDLKHDEDGDLIATAGRWKIENGQRVWQGGDSTYSPIAGAKSVYVVVWDDEEAEHYLPAMTFKDSKQGVGEPVAWVTVDTLDQMQKIGGFATLGNVSKGWSSVYIAPDANGEPHDYSFSNDPQTPTGTPLPCRELDGVRYYGLEGFTVNIAGSVAVEQPVTVHRSVQIEIGHPEDPFGPPIYEGAVGYAGSSLIAGRYQGMTLGDDPEPVEVKVREDGATSAVYIQEHTFRAQFEPGGEGKPIKMTVLEARAGIAADVAEPLTALPDGTWQVLGQGRTYEAARLNALDVFTKTVGQNYTVPDPAAAAPTPRPVVQGASYGPASPAMGVYGPA</sequence>
<name>A0A9X5FD29_9MICO</name>
<dbReference type="RefSeq" id="WP_168448345.1">
    <property type="nucleotide sequence ID" value="NZ_JAAXOW010000007.1"/>
</dbReference>
<evidence type="ECO:0000313" key="2">
    <source>
        <dbReference type="Proteomes" id="UP000774283"/>
    </source>
</evidence>
<comment type="caution">
    <text evidence="1">The sequence shown here is derived from an EMBL/GenBank/DDBJ whole genome shotgun (WGS) entry which is preliminary data.</text>
</comment>
<reference evidence="1 2" key="1">
    <citation type="submission" date="2020-04" db="EMBL/GenBank/DDBJ databases">
        <title>MicrobeNet Type strains.</title>
        <authorList>
            <person name="Nicholson A.C."/>
        </authorList>
    </citation>
    <scope>NUCLEOTIDE SEQUENCE [LARGE SCALE GENOMIC DNA]</scope>
    <source>
        <strain evidence="1 2">ATCC BAA-789</strain>
    </source>
</reference>
<gene>
    <name evidence="1" type="ORF">HF995_13500</name>
</gene>
<proteinExistence type="predicted"/>
<evidence type="ECO:0000313" key="1">
    <source>
        <dbReference type="EMBL" id="NKX94271.1"/>
    </source>
</evidence>
<dbReference type="EMBL" id="JAAXOW010000007">
    <property type="protein sequence ID" value="NKX94271.1"/>
    <property type="molecule type" value="Genomic_DNA"/>
</dbReference>
<organism evidence="1 2">
    <name type="scientific">Sanguibacter hominis ATCC BAA-789</name>
    <dbReference type="NCBI Taxonomy" id="1312740"/>
    <lineage>
        <taxon>Bacteria</taxon>
        <taxon>Bacillati</taxon>
        <taxon>Actinomycetota</taxon>
        <taxon>Actinomycetes</taxon>
        <taxon>Micrococcales</taxon>
        <taxon>Sanguibacteraceae</taxon>
        <taxon>Sanguibacter</taxon>
    </lineage>
</organism>